<organism evidence="1 2">
    <name type="scientific">Eretmocerus hayati</name>
    <dbReference type="NCBI Taxonomy" id="131215"/>
    <lineage>
        <taxon>Eukaryota</taxon>
        <taxon>Metazoa</taxon>
        <taxon>Ecdysozoa</taxon>
        <taxon>Arthropoda</taxon>
        <taxon>Hexapoda</taxon>
        <taxon>Insecta</taxon>
        <taxon>Pterygota</taxon>
        <taxon>Neoptera</taxon>
        <taxon>Endopterygota</taxon>
        <taxon>Hymenoptera</taxon>
        <taxon>Apocrita</taxon>
        <taxon>Proctotrupomorpha</taxon>
        <taxon>Chalcidoidea</taxon>
        <taxon>Aphelinidae</taxon>
        <taxon>Aphelininae</taxon>
        <taxon>Eretmocerus</taxon>
    </lineage>
</organism>
<evidence type="ECO:0000313" key="2">
    <source>
        <dbReference type="Proteomes" id="UP001239111"/>
    </source>
</evidence>
<keyword evidence="2" id="KW-1185">Reference proteome</keyword>
<name>A0ACC2NFS7_9HYME</name>
<comment type="caution">
    <text evidence="1">The sequence shown here is derived from an EMBL/GenBank/DDBJ whole genome shotgun (WGS) entry which is preliminary data.</text>
</comment>
<sequence>MQSSQTVILASLVLVSMMILISPTNSTPGISLKVKVEHDKTTILSVYPKLIDGVKLLTAQCKTMGVYTGVFLPDIVCKIAMPPIRDSSLPTKECRVSLADDVLDRSERGRLIGFPLVKKFQMEYLGNDKVITKWSEKFQSKLFTKVMIVNMLDCTTNRLKYSEDLKMKYLQSNLILHKDGFEVFVADKNLCGSKKCRISYDTNGTRVDLPKSFQTELYVAYTTAVTDQNGTQNFYLLGFDKSKENLILSYINSSGVETKISKFSNNKYDQIPSSDAYGKYGMCYMIDHSDDVQCSQFDANANTKLNSKINLGRNYTLLGVHNLKYDGLILVSSSCKNGIEGLLECKNFVITSVRESGKWQTFSLASNKFSCDLQSVGATQSHVFDSSSEVCIYLHNLYKHKIDNSDENVFGYDFNSVCFPRRLVGKQ</sequence>
<reference evidence="1" key="1">
    <citation type="submission" date="2023-04" db="EMBL/GenBank/DDBJ databases">
        <title>A chromosome-level genome assembly of the parasitoid wasp Eretmocerus hayati.</title>
        <authorList>
            <person name="Zhong Y."/>
            <person name="Liu S."/>
            <person name="Liu Y."/>
        </authorList>
    </citation>
    <scope>NUCLEOTIDE SEQUENCE</scope>
    <source>
        <strain evidence="1">ZJU_SS_LIU_2023</strain>
    </source>
</reference>
<dbReference type="Proteomes" id="UP001239111">
    <property type="component" value="Chromosome 3"/>
</dbReference>
<proteinExistence type="predicted"/>
<dbReference type="EMBL" id="CM056743">
    <property type="protein sequence ID" value="KAJ8669952.1"/>
    <property type="molecule type" value="Genomic_DNA"/>
</dbReference>
<evidence type="ECO:0000313" key="1">
    <source>
        <dbReference type="EMBL" id="KAJ8669952.1"/>
    </source>
</evidence>
<gene>
    <name evidence="1" type="ORF">QAD02_001211</name>
</gene>
<protein>
    <submittedName>
        <fullName evidence="1">Uncharacterized protein</fullName>
    </submittedName>
</protein>
<accession>A0ACC2NFS7</accession>